<protein>
    <submittedName>
        <fullName evidence="1">Uncharacterized protein</fullName>
    </submittedName>
</protein>
<comment type="caution">
    <text evidence="1">The sequence shown here is derived from an EMBL/GenBank/DDBJ whole genome shotgun (WGS) entry which is preliminary data.</text>
</comment>
<sequence length="317" mass="35344">MKDRQRAWTMAGLRYTQAPIVVLTLVSMMFNIEGLNWNSPIDHFETFSGGGSVTMGEVEAGRTAVSFDIIHDEVKQSMLTRPGFCNALFWALNLKPGAGKVTAPVCSTWVFMSSGSTKRSRTNPLGSPSSPACQEANVMLCRLLILLMVCSAKGCWWVLEQPASSVMPYHPLFQKFLQLRGIAVRKLYTCVGWFGAPSLKPTHLFSSHIEIEDLNSLARKNFVPRQVENVVHYVDSQGKPRICGGRHLKSSQTYPRRFGRALATIRTSNRRAVQKKAKAFLKKAMTAKTSAADCRPRINNQWIEGADLKPVFTYLSV</sequence>
<dbReference type="Proteomes" id="UP001642464">
    <property type="component" value="Unassembled WGS sequence"/>
</dbReference>
<gene>
    <name evidence="1" type="ORF">SCF082_LOCUS3750</name>
</gene>
<reference evidence="1 2" key="1">
    <citation type="submission" date="2024-02" db="EMBL/GenBank/DDBJ databases">
        <authorList>
            <person name="Chen Y."/>
            <person name="Shah S."/>
            <person name="Dougan E. K."/>
            <person name="Thang M."/>
            <person name="Chan C."/>
        </authorList>
    </citation>
    <scope>NUCLEOTIDE SEQUENCE [LARGE SCALE GENOMIC DNA]</scope>
</reference>
<evidence type="ECO:0000313" key="2">
    <source>
        <dbReference type="Proteomes" id="UP001642464"/>
    </source>
</evidence>
<evidence type="ECO:0000313" key="1">
    <source>
        <dbReference type="EMBL" id="CAK8993991.1"/>
    </source>
</evidence>
<proteinExistence type="predicted"/>
<organism evidence="1 2">
    <name type="scientific">Durusdinium trenchii</name>
    <dbReference type="NCBI Taxonomy" id="1381693"/>
    <lineage>
        <taxon>Eukaryota</taxon>
        <taxon>Sar</taxon>
        <taxon>Alveolata</taxon>
        <taxon>Dinophyceae</taxon>
        <taxon>Suessiales</taxon>
        <taxon>Symbiodiniaceae</taxon>
        <taxon>Durusdinium</taxon>
    </lineage>
</organism>
<name>A0ABP0HUY5_9DINO</name>
<keyword evidence="2" id="KW-1185">Reference proteome</keyword>
<accession>A0ABP0HUY5</accession>
<dbReference type="EMBL" id="CAXAMM010001925">
    <property type="protein sequence ID" value="CAK8993991.1"/>
    <property type="molecule type" value="Genomic_DNA"/>
</dbReference>